<evidence type="ECO:0000256" key="11">
    <source>
        <dbReference type="RuleBase" id="RU362132"/>
    </source>
</evidence>
<evidence type="ECO:0000259" key="12">
    <source>
        <dbReference type="Pfam" id="PF00205"/>
    </source>
</evidence>
<comment type="function">
    <text evidence="3">Decarboxylates branched-chain and aromatic alpha-keto acids to aldehydes.</text>
</comment>
<dbReference type="InterPro" id="IPR012001">
    <property type="entry name" value="Thiamin_PyroP_enz_TPP-bd_dom"/>
</dbReference>
<evidence type="ECO:0000256" key="1">
    <source>
        <dbReference type="ARBA" id="ARBA00001920"/>
    </source>
</evidence>
<feature type="domain" description="Thiamine pyrophosphate enzyme central" evidence="12">
    <location>
        <begin position="196"/>
        <end position="290"/>
    </location>
</feature>
<dbReference type="PANTHER" id="PTHR43452">
    <property type="entry name" value="PYRUVATE DECARBOXYLASE"/>
    <property type="match status" value="1"/>
</dbReference>
<dbReference type="CDD" id="cd02005">
    <property type="entry name" value="TPP_PDC_IPDC"/>
    <property type="match status" value="1"/>
</dbReference>
<evidence type="ECO:0000256" key="8">
    <source>
        <dbReference type="ARBA" id="ARBA00022842"/>
    </source>
</evidence>
<evidence type="ECO:0000256" key="6">
    <source>
        <dbReference type="ARBA" id="ARBA00022723"/>
    </source>
</evidence>
<evidence type="ECO:0000313" key="15">
    <source>
        <dbReference type="EMBL" id="NMF64276.1"/>
    </source>
</evidence>
<dbReference type="SUPFAM" id="SSF52467">
    <property type="entry name" value="DHS-like NAD/FAD-binding domain"/>
    <property type="match status" value="1"/>
</dbReference>
<keyword evidence="9 11" id="KW-0786">Thiamine pyrophosphate</keyword>
<name>A0ABX1M9V1_9CYAN</name>
<sequence>MLMADSIGTYLIKRLYEHGVHHIFGVPGDYVLGFDKLLENSPIQFINTCDEQGAGFAADAYARLRGLGAVCITYCVGGFKVINTTAQAYAEKSPVVIISGAPGINERIQHPLLHHKVKDFNTQYKIFQELTIASTVLDDPNKAFEEIDRVLATALRYKRPVYIEIPRDMLNQPGNRDYQWIPQTDVSDPTSLAAALEETVKLINAAHQPVILADVEIHRFGLQQALLQLTETTNIPVADTILGKSVINELHTNYLGLYAGALGSEFARQYVESSDCVIMLGVFLMDLNLGMFTAHLDPNCAIYVMSEKTSIQCHEYQGIRLQDFVQGLLQTDIRFRELSFSNSSKPATSFSPIPDQLITIKRLFEQLNIFINKDMIVIADIGDSLFGGLDLFVHGKTRFLSPAYYASLGFAVPGAIGVQFANPHIRPLVLVGDGAFQMTGVELSTIARYGLNAIVIVLNNGGYATERPLLDGKFNNIRLWQYSRISEVVGAGRRFDVHTEGELEAALLESRSHPESFCILDVHIGSDDMSPALQRMTNELAKKIH</sequence>
<dbReference type="CDD" id="cd07038">
    <property type="entry name" value="TPP_PYR_PDC_IPDC_like"/>
    <property type="match status" value="1"/>
</dbReference>
<dbReference type="SUPFAM" id="SSF52518">
    <property type="entry name" value="Thiamin diphosphate-binding fold (THDP-binding)"/>
    <property type="match status" value="2"/>
</dbReference>
<evidence type="ECO:0000259" key="14">
    <source>
        <dbReference type="Pfam" id="PF02776"/>
    </source>
</evidence>
<gene>
    <name evidence="15" type="ORF">DP115_16470</name>
</gene>
<comment type="cofactor">
    <cofactor evidence="1">
        <name>a metal cation</name>
        <dbReference type="ChEBI" id="CHEBI:25213"/>
    </cofactor>
</comment>
<dbReference type="PANTHER" id="PTHR43452:SF30">
    <property type="entry name" value="PYRUVATE DECARBOXYLASE ISOZYME 1-RELATED"/>
    <property type="match status" value="1"/>
</dbReference>
<dbReference type="Pfam" id="PF02776">
    <property type="entry name" value="TPP_enzyme_N"/>
    <property type="match status" value="1"/>
</dbReference>
<dbReference type="InterPro" id="IPR000399">
    <property type="entry name" value="TPP-bd_CS"/>
</dbReference>
<dbReference type="InterPro" id="IPR029035">
    <property type="entry name" value="DHS-like_NAD/FAD-binding_dom"/>
</dbReference>
<organism evidence="15 16">
    <name type="scientific">Brasilonema octagenarum UFV-OR1</name>
    <dbReference type="NCBI Taxonomy" id="417115"/>
    <lineage>
        <taxon>Bacteria</taxon>
        <taxon>Bacillati</taxon>
        <taxon>Cyanobacteriota</taxon>
        <taxon>Cyanophyceae</taxon>
        <taxon>Nostocales</taxon>
        <taxon>Scytonemataceae</taxon>
        <taxon>Brasilonema</taxon>
        <taxon>Octagenarum group</taxon>
    </lineage>
</organism>
<evidence type="ECO:0000256" key="3">
    <source>
        <dbReference type="ARBA" id="ARBA00002938"/>
    </source>
</evidence>
<accession>A0ABX1M9V1</accession>
<dbReference type="InterPro" id="IPR029061">
    <property type="entry name" value="THDP-binding"/>
</dbReference>
<comment type="similarity">
    <text evidence="4 11">Belongs to the TPP enzyme family.</text>
</comment>
<dbReference type="InterPro" id="IPR012000">
    <property type="entry name" value="Thiamin_PyroP_enz_cen_dom"/>
</dbReference>
<dbReference type="PIRSF" id="PIRSF036565">
    <property type="entry name" value="Pyruvt_ip_decrb"/>
    <property type="match status" value="1"/>
</dbReference>
<dbReference type="InterPro" id="IPR011766">
    <property type="entry name" value="TPP_enzyme_TPP-bd"/>
</dbReference>
<keyword evidence="16" id="KW-1185">Reference proteome</keyword>
<dbReference type="Gene3D" id="3.40.50.1220">
    <property type="entry name" value="TPP-binding domain"/>
    <property type="match status" value="1"/>
</dbReference>
<comment type="cofactor">
    <cofactor evidence="2">
        <name>thiamine diphosphate</name>
        <dbReference type="ChEBI" id="CHEBI:58937"/>
    </cofactor>
</comment>
<dbReference type="Gene3D" id="3.40.50.970">
    <property type="match status" value="2"/>
</dbReference>
<dbReference type="Pfam" id="PF02775">
    <property type="entry name" value="TPP_enzyme_C"/>
    <property type="match status" value="1"/>
</dbReference>
<evidence type="ECO:0000256" key="7">
    <source>
        <dbReference type="ARBA" id="ARBA00022793"/>
    </source>
</evidence>
<dbReference type="InterPro" id="IPR012110">
    <property type="entry name" value="PDC/IPDC-like"/>
</dbReference>
<dbReference type="EMBL" id="QMEC01000061">
    <property type="protein sequence ID" value="NMF64276.1"/>
    <property type="molecule type" value="Genomic_DNA"/>
</dbReference>
<evidence type="ECO:0000313" key="16">
    <source>
        <dbReference type="Proteomes" id="UP000762253"/>
    </source>
</evidence>
<dbReference type="Pfam" id="PF00205">
    <property type="entry name" value="TPP_enzyme_M"/>
    <property type="match status" value="1"/>
</dbReference>
<feature type="domain" description="Thiamine pyrophosphate enzyme TPP-binding" evidence="13">
    <location>
        <begin position="394"/>
        <end position="517"/>
    </location>
</feature>
<evidence type="ECO:0000256" key="9">
    <source>
        <dbReference type="ARBA" id="ARBA00023052"/>
    </source>
</evidence>
<feature type="domain" description="Thiamine pyrophosphate enzyme N-terminal TPP-binding" evidence="14">
    <location>
        <begin position="7"/>
        <end position="110"/>
    </location>
</feature>
<reference evidence="15 16" key="1">
    <citation type="submission" date="2018-06" db="EMBL/GenBank/DDBJ databases">
        <title>Comparative genomics of Brasilonema spp. strains.</title>
        <authorList>
            <person name="Alvarenga D.O."/>
            <person name="Fiore M.F."/>
            <person name="Varani A.M."/>
        </authorList>
    </citation>
    <scope>NUCLEOTIDE SEQUENCE [LARGE SCALE GENOMIC DNA]</scope>
    <source>
        <strain evidence="15 16">UFV-OR1</strain>
    </source>
</reference>
<comment type="caution">
    <text evidence="15">The sequence shown here is derived from an EMBL/GenBank/DDBJ whole genome shotgun (WGS) entry which is preliminary data.</text>
</comment>
<protein>
    <recommendedName>
        <fullName evidence="5">Alpha-keto-acid decarboxylase</fullName>
    </recommendedName>
</protein>
<evidence type="ECO:0000256" key="10">
    <source>
        <dbReference type="ARBA" id="ARBA00023239"/>
    </source>
</evidence>
<evidence type="ECO:0000256" key="4">
    <source>
        <dbReference type="ARBA" id="ARBA00007812"/>
    </source>
</evidence>
<evidence type="ECO:0000256" key="2">
    <source>
        <dbReference type="ARBA" id="ARBA00001964"/>
    </source>
</evidence>
<dbReference type="RefSeq" id="WP_169265861.1">
    <property type="nucleotide sequence ID" value="NZ_QMEC01000061.1"/>
</dbReference>
<dbReference type="InterPro" id="IPR047213">
    <property type="entry name" value="TPP_PYR_PDC_IPDC-like"/>
</dbReference>
<evidence type="ECO:0000256" key="5">
    <source>
        <dbReference type="ARBA" id="ARBA00020054"/>
    </source>
</evidence>
<keyword evidence="10" id="KW-0456">Lyase</keyword>
<keyword evidence="8" id="KW-0460">Magnesium</keyword>
<dbReference type="PROSITE" id="PS00187">
    <property type="entry name" value="TPP_ENZYMES"/>
    <property type="match status" value="1"/>
</dbReference>
<dbReference type="Proteomes" id="UP000762253">
    <property type="component" value="Unassembled WGS sequence"/>
</dbReference>
<evidence type="ECO:0000259" key="13">
    <source>
        <dbReference type="Pfam" id="PF02775"/>
    </source>
</evidence>
<keyword evidence="6" id="KW-0479">Metal-binding</keyword>
<dbReference type="InterPro" id="IPR047214">
    <property type="entry name" value="TPP_PDC_IPDC"/>
</dbReference>
<keyword evidence="7" id="KW-0210">Decarboxylase</keyword>
<proteinExistence type="inferred from homology"/>